<protein>
    <submittedName>
        <fullName evidence="2">Protein moonraker</fullName>
    </submittedName>
</protein>
<dbReference type="EMBL" id="BLXT01004660">
    <property type="protein sequence ID" value="GFO16373.1"/>
    <property type="molecule type" value="Genomic_DNA"/>
</dbReference>
<feature type="compositionally biased region" description="Basic and acidic residues" evidence="1">
    <location>
        <begin position="470"/>
        <end position="483"/>
    </location>
</feature>
<accession>A0AAV4B9W2</accession>
<reference evidence="2 3" key="1">
    <citation type="journal article" date="2021" name="Elife">
        <title>Chloroplast acquisition without the gene transfer in kleptoplastic sea slugs, Plakobranchus ocellatus.</title>
        <authorList>
            <person name="Maeda T."/>
            <person name="Takahashi S."/>
            <person name="Yoshida T."/>
            <person name="Shimamura S."/>
            <person name="Takaki Y."/>
            <person name="Nagai Y."/>
            <person name="Toyoda A."/>
            <person name="Suzuki Y."/>
            <person name="Arimoto A."/>
            <person name="Ishii H."/>
            <person name="Satoh N."/>
            <person name="Nishiyama T."/>
            <person name="Hasebe M."/>
            <person name="Maruyama T."/>
            <person name="Minagawa J."/>
            <person name="Obokata J."/>
            <person name="Shigenobu S."/>
        </authorList>
    </citation>
    <scope>NUCLEOTIDE SEQUENCE [LARGE SCALE GENOMIC DNA]</scope>
</reference>
<feature type="compositionally biased region" description="Polar residues" evidence="1">
    <location>
        <begin position="565"/>
        <end position="576"/>
    </location>
</feature>
<name>A0AAV4B9W2_9GAST</name>
<feature type="region of interest" description="Disordered" evidence="1">
    <location>
        <begin position="497"/>
        <end position="584"/>
    </location>
</feature>
<evidence type="ECO:0000313" key="3">
    <source>
        <dbReference type="Proteomes" id="UP000735302"/>
    </source>
</evidence>
<gene>
    <name evidence="2" type="ORF">PoB_004287800</name>
</gene>
<dbReference type="PANTHER" id="PTHR15732">
    <property type="entry name" value="PROTEIN MOONRAKER"/>
    <property type="match status" value="1"/>
</dbReference>
<sequence length="584" mass="65413">MASYLPYQVPYQNQLQFNLGVPLMTQNLTANYQRPSPIIVERVGGQHAIPAQISTQKLQGSPVHTDQSGGNYSVLSEDKMEVLSQLAKRDLKNRALQAQIGNNNASAGPSPLRGRSQKQHVSSGKAQNIHCSRLRSQQQRARIPQTAKEAEKNRRFGAVQTPPPHRSGSHTRVANDSVLSQKSVTLNTTQETDIFFPVKPTLPNETHNSDEIAKIQQEMEGYLHLVERIVDRALEEHSTNFLRPPTRGKQKDGFLTEEEGYDRARARVGEQNTRSVRNLYNLRQKVKHLQRDVVQADLNKPAKKNQIMIQLVVIYRGAGKAVQTFVNQLPYQDLTAGLPAHFHELTLLLKQLVGLASLVRLGKPGGPEQGGLLTLLETIEALDAKWRVQLKSSGPNLMERRERKPVASRGWVSDTKVDKDIFVTRDRPGAMVATALQPKKIKAAQQNAPKKQQHNLQRQPRAGRQVRTPWGKENRRDLKGKREELRSGISALLQQKEAGKGLGTDGTSRDPPHPVAWEVDISKKPYKQDPRKGYLLPSDLIDKRERAQRAVEASNQKDWRFADPTVSSKLKTSLRPSSAPPSPE</sequence>
<evidence type="ECO:0000313" key="2">
    <source>
        <dbReference type="EMBL" id="GFO16373.1"/>
    </source>
</evidence>
<dbReference type="Pfam" id="PF15718">
    <property type="entry name" value="MNR"/>
    <property type="match status" value="1"/>
</dbReference>
<dbReference type="PROSITE" id="PS50276">
    <property type="entry name" value="PANCREATIC_HORMONE_2"/>
    <property type="match status" value="1"/>
</dbReference>
<feature type="compositionally biased region" description="Basic and acidic residues" evidence="1">
    <location>
        <begin position="540"/>
        <end position="561"/>
    </location>
</feature>
<dbReference type="PANTHER" id="PTHR15732:SF4">
    <property type="entry name" value="PROTEIN MOONRAKER"/>
    <property type="match status" value="1"/>
</dbReference>
<dbReference type="GO" id="GO:0007099">
    <property type="term" value="P:centriole replication"/>
    <property type="evidence" value="ECO:0007669"/>
    <property type="project" value="InterPro"/>
</dbReference>
<feature type="region of interest" description="Disordered" evidence="1">
    <location>
        <begin position="101"/>
        <end position="173"/>
    </location>
</feature>
<dbReference type="GO" id="GO:0034451">
    <property type="term" value="C:centriolar satellite"/>
    <property type="evidence" value="ECO:0007669"/>
    <property type="project" value="TreeGrafter"/>
</dbReference>
<proteinExistence type="predicted"/>
<dbReference type="AlphaFoldDB" id="A0AAV4B9W2"/>
<dbReference type="InterPro" id="IPR031447">
    <property type="entry name" value="MNR"/>
</dbReference>
<keyword evidence="3" id="KW-1185">Reference proteome</keyword>
<feature type="compositionally biased region" description="Basic and acidic residues" evidence="1">
    <location>
        <begin position="520"/>
        <end position="532"/>
    </location>
</feature>
<organism evidence="2 3">
    <name type="scientific">Plakobranchus ocellatus</name>
    <dbReference type="NCBI Taxonomy" id="259542"/>
    <lineage>
        <taxon>Eukaryota</taxon>
        <taxon>Metazoa</taxon>
        <taxon>Spiralia</taxon>
        <taxon>Lophotrochozoa</taxon>
        <taxon>Mollusca</taxon>
        <taxon>Gastropoda</taxon>
        <taxon>Heterobranchia</taxon>
        <taxon>Euthyneura</taxon>
        <taxon>Panpulmonata</taxon>
        <taxon>Sacoglossa</taxon>
        <taxon>Placobranchoidea</taxon>
        <taxon>Plakobranchidae</taxon>
        <taxon>Plakobranchus</taxon>
    </lineage>
</organism>
<evidence type="ECO:0000256" key="1">
    <source>
        <dbReference type="SAM" id="MobiDB-lite"/>
    </source>
</evidence>
<feature type="region of interest" description="Disordered" evidence="1">
    <location>
        <begin position="441"/>
        <end position="483"/>
    </location>
</feature>
<dbReference type="Proteomes" id="UP000735302">
    <property type="component" value="Unassembled WGS sequence"/>
</dbReference>
<feature type="compositionally biased region" description="Polar residues" evidence="1">
    <location>
        <begin position="119"/>
        <end position="140"/>
    </location>
</feature>
<dbReference type="GO" id="GO:0071539">
    <property type="term" value="P:protein localization to centrosome"/>
    <property type="evidence" value="ECO:0007669"/>
    <property type="project" value="TreeGrafter"/>
</dbReference>
<comment type="caution">
    <text evidence="2">The sequence shown here is derived from an EMBL/GenBank/DDBJ whole genome shotgun (WGS) entry which is preliminary data.</text>
</comment>